<gene>
    <name evidence="2" type="ORF">O9K51_08409</name>
</gene>
<evidence type="ECO:0000313" key="3">
    <source>
        <dbReference type="Proteomes" id="UP001163105"/>
    </source>
</evidence>
<proteinExistence type="predicted"/>
<accession>A0AB34FJH9</accession>
<keyword evidence="3" id="KW-1185">Reference proteome</keyword>
<evidence type="ECO:0000313" key="2">
    <source>
        <dbReference type="EMBL" id="KAJ6439006.1"/>
    </source>
</evidence>
<dbReference type="EMBL" id="JAQHRD010000007">
    <property type="protein sequence ID" value="KAJ6439006.1"/>
    <property type="molecule type" value="Genomic_DNA"/>
</dbReference>
<dbReference type="AlphaFoldDB" id="A0AB34FJH9"/>
<feature type="region of interest" description="Disordered" evidence="1">
    <location>
        <begin position="70"/>
        <end position="94"/>
    </location>
</feature>
<reference evidence="2" key="1">
    <citation type="submission" date="2023-01" db="EMBL/GenBank/DDBJ databases">
        <title>The growth and conidiation of Purpureocillium lavendulum are regulated by nitrogen source and histone H3K14 acetylation.</title>
        <authorList>
            <person name="Tang P."/>
            <person name="Han J."/>
            <person name="Zhang C."/>
            <person name="Tang P."/>
            <person name="Qi F."/>
            <person name="Zhang K."/>
            <person name="Liang L."/>
        </authorList>
    </citation>
    <scope>NUCLEOTIDE SEQUENCE</scope>
    <source>
        <strain evidence="2">YMF1.00683</strain>
    </source>
</reference>
<dbReference type="Proteomes" id="UP001163105">
    <property type="component" value="Unassembled WGS sequence"/>
</dbReference>
<protein>
    <submittedName>
        <fullName evidence="2">BZIP family transcription factor</fullName>
    </submittedName>
</protein>
<name>A0AB34FJH9_9HYPO</name>
<organism evidence="2 3">
    <name type="scientific">Purpureocillium lavendulum</name>
    <dbReference type="NCBI Taxonomy" id="1247861"/>
    <lineage>
        <taxon>Eukaryota</taxon>
        <taxon>Fungi</taxon>
        <taxon>Dikarya</taxon>
        <taxon>Ascomycota</taxon>
        <taxon>Pezizomycotina</taxon>
        <taxon>Sordariomycetes</taxon>
        <taxon>Hypocreomycetidae</taxon>
        <taxon>Hypocreales</taxon>
        <taxon>Ophiocordycipitaceae</taxon>
        <taxon>Purpureocillium</taxon>
    </lineage>
</organism>
<comment type="caution">
    <text evidence="2">The sequence shown here is derived from an EMBL/GenBank/DDBJ whole genome shotgun (WGS) entry which is preliminary data.</text>
</comment>
<sequence>MSTGSVKFAEIQIKIAAESAKTYRISKSVDWFVEGTGMLASKRSTSPETDEGELSDWTEELTENIQREAVDLTADESSSDTDYNGGDFIDEDEVHEDADGCVTVFVEGEGEEHSDLEYN</sequence>
<evidence type="ECO:0000256" key="1">
    <source>
        <dbReference type="SAM" id="MobiDB-lite"/>
    </source>
</evidence>